<feature type="domain" description="Helix-turn-helix" evidence="1">
    <location>
        <begin position="23"/>
        <end position="73"/>
    </location>
</feature>
<sequence length="93" mass="10739">MDNIEIQEKLNRIESLLLGTKQVLTLEEACDYTGISRSYLYKLTSAGIVPHSKPNGKLIFFDINRLNEWLLQNNRKSKAEIKGEALDYVLKKR</sequence>
<organism evidence="2 3">
    <name type="scientific">Maribacter spongiicola</name>
    <dbReference type="NCBI Taxonomy" id="1206753"/>
    <lineage>
        <taxon>Bacteria</taxon>
        <taxon>Pseudomonadati</taxon>
        <taxon>Bacteroidota</taxon>
        <taxon>Flavobacteriia</taxon>
        <taxon>Flavobacteriales</taxon>
        <taxon>Flavobacteriaceae</taxon>
        <taxon>Maribacter</taxon>
    </lineage>
</organism>
<evidence type="ECO:0000313" key="2">
    <source>
        <dbReference type="EMBL" id="TDT44823.1"/>
    </source>
</evidence>
<keyword evidence="3" id="KW-1185">Reference proteome</keyword>
<dbReference type="Proteomes" id="UP000294749">
    <property type="component" value="Unassembled WGS sequence"/>
</dbReference>
<dbReference type="AlphaFoldDB" id="A0A4R7K465"/>
<dbReference type="InterPro" id="IPR010093">
    <property type="entry name" value="SinI_DNA-bd"/>
</dbReference>
<evidence type="ECO:0000259" key="1">
    <source>
        <dbReference type="Pfam" id="PF12728"/>
    </source>
</evidence>
<dbReference type="Pfam" id="PF12728">
    <property type="entry name" value="HTH_17"/>
    <property type="match status" value="1"/>
</dbReference>
<gene>
    <name evidence="2" type="ORF">CLV90_1901</name>
</gene>
<protein>
    <submittedName>
        <fullName evidence="2">Excisionase family DNA binding protein</fullName>
    </submittedName>
</protein>
<dbReference type="EMBL" id="SOAY01000011">
    <property type="protein sequence ID" value="TDT44823.1"/>
    <property type="molecule type" value="Genomic_DNA"/>
</dbReference>
<proteinExistence type="predicted"/>
<reference evidence="2 3" key="1">
    <citation type="submission" date="2019-03" db="EMBL/GenBank/DDBJ databases">
        <title>Genomic Encyclopedia of Archaeal and Bacterial Type Strains, Phase II (KMG-II): from individual species to whole genera.</title>
        <authorList>
            <person name="Goeker M."/>
        </authorList>
    </citation>
    <scope>NUCLEOTIDE SEQUENCE [LARGE SCALE GENOMIC DNA]</scope>
    <source>
        <strain evidence="2 3">DSM 25233</strain>
    </source>
</reference>
<name>A0A4R7K465_9FLAO</name>
<dbReference type="GO" id="GO:0003677">
    <property type="term" value="F:DNA binding"/>
    <property type="evidence" value="ECO:0007669"/>
    <property type="project" value="InterPro"/>
</dbReference>
<accession>A0A4R7K465</accession>
<dbReference type="InterPro" id="IPR009061">
    <property type="entry name" value="DNA-bd_dom_put_sf"/>
</dbReference>
<comment type="caution">
    <text evidence="2">The sequence shown here is derived from an EMBL/GenBank/DDBJ whole genome shotgun (WGS) entry which is preliminary data.</text>
</comment>
<evidence type="ECO:0000313" key="3">
    <source>
        <dbReference type="Proteomes" id="UP000294749"/>
    </source>
</evidence>
<dbReference type="OrthoDB" id="597977at2"/>
<dbReference type="NCBIfam" id="TIGR01764">
    <property type="entry name" value="excise"/>
    <property type="match status" value="1"/>
</dbReference>
<dbReference type="SUPFAM" id="SSF46955">
    <property type="entry name" value="Putative DNA-binding domain"/>
    <property type="match status" value="1"/>
</dbReference>
<dbReference type="RefSeq" id="WP_116772183.1">
    <property type="nucleotide sequence ID" value="NZ_SOAY01000011.1"/>
</dbReference>
<dbReference type="InterPro" id="IPR041657">
    <property type="entry name" value="HTH_17"/>
</dbReference>